<evidence type="ECO:0000313" key="1">
    <source>
        <dbReference type="EMBL" id="SNX43080.1"/>
    </source>
</evidence>
<dbReference type="InterPro" id="IPR038692">
    <property type="entry name" value="Cthe_2751_sf"/>
</dbReference>
<evidence type="ECO:0000313" key="2">
    <source>
        <dbReference type="Proteomes" id="UP000219042"/>
    </source>
</evidence>
<name>A0A240E5E2_9GAMM</name>
<gene>
    <name evidence="1" type="ORF">SAMN05421731_101114</name>
</gene>
<evidence type="ECO:0008006" key="3">
    <source>
        <dbReference type="Google" id="ProtNLM"/>
    </source>
</evidence>
<dbReference type="EMBL" id="OANT01000001">
    <property type="protein sequence ID" value="SNX43080.1"/>
    <property type="molecule type" value="Genomic_DNA"/>
</dbReference>
<dbReference type="AlphaFoldDB" id="A0A240E5E2"/>
<sequence>MKILLESDEINKLKKELVKSDLHILDIIDLAFIIKRLIRDGKLNFMDLIDPVPSMQWENIARILPYLPKSILIENLDYFLEWFMDLNWYGSRILYGYLAEMDIKLLKASFNRVLKKAIDLDDSDWVWFLMVFMKDELVDLEEFFTEEIELGLQYLDSKGIEFD</sequence>
<dbReference type="Gene3D" id="1.25.40.750">
    <property type="entry name" value="Domain of unknown function DUF5071"/>
    <property type="match status" value="1"/>
</dbReference>
<protein>
    <recommendedName>
        <fullName evidence="3">DUF5071 domain-containing protein</fullName>
    </recommendedName>
</protein>
<reference evidence="2" key="1">
    <citation type="submission" date="2016-09" db="EMBL/GenBank/DDBJ databases">
        <authorList>
            <person name="Varghese N."/>
            <person name="Submissions S."/>
        </authorList>
    </citation>
    <scope>NUCLEOTIDE SEQUENCE [LARGE SCALE GENOMIC DNA]</scope>
    <source>
        <strain evidence="2">ANC 4466</strain>
    </source>
</reference>
<proteinExistence type="predicted"/>
<dbReference type="RefSeq" id="WP_228150327.1">
    <property type="nucleotide sequence ID" value="NZ_BAABHT010000020.1"/>
</dbReference>
<accession>A0A240E5E2</accession>
<dbReference type="Proteomes" id="UP000219042">
    <property type="component" value="Unassembled WGS sequence"/>
</dbReference>
<keyword evidence="2" id="KW-1185">Reference proteome</keyword>
<organism evidence="1 2">
    <name type="scientific">Acinetobacter puyangensis</name>
    <dbReference type="NCBI Taxonomy" id="1096779"/>
    <lineage>
        <taxon>Bacteria</taxon>
        <taxon>Pseudomonadati</taxon>
        <taxon>Pseudomonadota</taxon>
        <taxon>Gammaproteobacteria</taxon>
        <taxon>Moraxellales</taxon>
        <taxon>Moraxellaceae</taxon>
        <taxon>Acinetobacter</taxon>
    </lineage>
</organism>